<organism evidence="2 3">
    <name type="scientific">Luteitalea pratensis</name>
    <dbReference type="NCBI Taxonomy" id="1855912"/>
    <lineage>
        <taxon>Bacteria</taxon>
        <taxon>Pseudomonadati</taxon>
        <taxon>Acidobacteriota</taxon>
        <taxon>Vicinamibacteria</taxon>
        <taxon>Vicinamibacterales</taxon>
        <taxon>Vicinamibacteraceae</taxon>
        <taxon>Luteitalea</taxon>
    </lineage>
</organism>
<dbReference type="PANTHER" id="PTHR43861">
    <property type="entry name" value="TRANS-ACONITATE 2-METHYLTRANSFERASE-RELATED"/>
    <property type="match status" value="1"/>
</dbReference>
<dbReference type="CDD" id="cd02440">
    <property type="entry name" value="AdoMet_MTases"/>
    <property type="match status" value="1"/>
</dbReference>
<gene>
    <name evidence="2" type="ORF">LuPra_04956</name>
</gene>
<dbReference type="Pfam" id="PF13489">
    <property type="entry name" value="Methyltransf_23"/>
    <property type="match status" value="1"/>
</dbReference>
<dbReference type="KEGG" id="abac:LuPra_04956"/>
<dbReference type="Gene3D" id="3.40.50.150">
    <property type="entry name" value="Vaccinia Virus protein VP39"/>
    <property type="match status" value="1"/>
</dbReference>
<proteinExistence type="predicted"/>
<protein>
    <submittedName>
        <fullName evidence="2">Methionine biosynthesis protein MetW</fullName>
    </submittedName>
</protein>
<dbReference type="STRING" id="1855912.LuPra_04956"/>
<evidence type="ECO:0000313" key="3">
    <source>
        <dbReference type="Proteomes" id="UP000076079"/>
    </source>
</evidence>
<dbReference type="EMBL" id="CP015136">
    <property type="protein sequence ID" value="AMY11698.1"/>
    <property type="molecule type" value="Genomic_DNA"/>
</dbReference>
<reference evidence="3" key="2">
    <citation type="submission" date="2016-04" db="EMBL/GenBank/DDBJ databases">
        <title>First Complete Genome Sequence of a Subdivision 6 Acidobacterium.</title>
        <authorList>
            <person name="Huang S."/>
            <person name="Vieira S."/>
            <person name="Bunk B."/>
            <person name="Riedel T."/>
            <person name="Sproeer C."/>
            <person name="Overmann J."/>
        </authorList>
    </citation>
    <scope>NUCLEOTIDE SEQUENCE [LARGE SCALE GENOMIC DNA]</scope>
    <source>
        <strain evidence="3">DSM 100886 HEG_-6_39</strain>
    </source>
</reference>
<dbReference type="PATRIC" id="fig|1813736.3.peg.5211"/>
<dbReference type="Proteomes" id="UP000076079">
    <property type="component" value="Chromosome"/>
</dbReference>
<accession>A0A143PU48</accession>
<feature type="region of interest" description="Disordered" evidence="1">
    <location>
        <begin position="247"/>
        <end position="298"/>
    </location>
</feature>
<name>A0A143PU48_LUTPR</name>
<dbReference type="AlphaFoldDB" id="A0A143PU48"/>
<sequence>MSDVRFTRSVDKAHLARVKAAREQADAAYNAALSALDAALPGAATMPRPSAAPDETQVTPLNEQFKVVGALQLPGGLKGRLLRPLWALVEPLFARQEAFNAALVDHINRNVAGGRSVRDSQVALIETVRIELERLATFHSALIVYLQQITPYVDSKDYEFDVLATRRVEDVGEAVETLHHRTVGPGGAISGVGDELNRRLEMLAVRERRYEARVGALDAAHAQLAQSLGVITRATQTLKREVEHLVERVPEDDGRDGSPSRPSPPVQQSHAPCEGDPEPVSASGGHGRLGEPALPATTSTNSFAAGGIESFKYVGFEDQFRGSATVIRERLQDYVPLFAAQQDVLDIGCGRGEFLDLLRHQGVRARGLDINHEMVEVCRQRGLDASEGDALGYLRGLADESLGGIFAAQVVEHLEPDYLVCLLQRAGDVLRSGGVLVLETVNVACWFAFFQSYVRDITHVRPLHPDTLAYFVRASGFPQVDVQYRSPYPDAHKLQHVPGGDAWHYAVNANVDKLNSLLFTHLDYAVVARKP</sequence>
<dbReference type="RefSeq" id="WP_110173221.1">
    <property type="nucleotide sequence ID" value="NZ_CP015136.1"/>
</dbReference>
<feature type="compositionally biased region" description="Basic and acidic residues" evidence="1">
    <location>
        <begin position="247"/>
        <end position="258"/>
    </location>
</feature>
<keyword evidence="3" id="KW-1185">Reference proteome</keyword>
<dbReference type="InterPro" id="IPR029063">
    <property type="entry name" value="SAM-dependent_MTases_sf"/>
</dbReference>
<evidence type="ECO:0000256" key="1">
    <source>
        <dbReference type="SAM" id="MobiDB-lite"/>
    </source>
</evidence>
<dbReference type="OrthoDB" id="9782855at2"/>
<dbReference type="SUPFAM" id="SSF53335">
    <property type="entry name" value="S-adenosyl-L-methionine-dependent methyltransferases"/>
    <property type="match status" value="1"/>
</dbReference>
<reference evidence="2 3" key="1">
    <citation type="journal article" date="2016" name="Genome Announc.">
        <title>First Complete Genome Sequence of a Subdivision 6 Acidobacterium Strain.</title>
        <authorList>
            <person name="Huang S."/>
            <person name="Vieira S."/>
            <person name="Bunk B."/>
            <person name="Riedel T."/>
            <person name="Sproer C."/>
            <person name="Overmann J."/>
        </authorList>
    </citation>
    <scope>NUCLEOTIDE SEQUENCE [LARGE SCALE GENOMIC DNA]</scope>
    <source>
        <strain evidence="3">DSM 100886 HEG_-6_39</strain>
    </source>
</reference>
<evidence type="ECO:0000313" key="2">
    <source>
        <dbReference type="EMBL" id="AMY11698.1"/>
    </source>
</evidence>